<gene>
    <name evidence="5" type="ORF">I5L79_14880</name>
</gene>
<dbReference type="RefSeq" id="WP_196955857.1">
    <property type="nucleotide sequence ID" value="NZ_JADWYK010000009.1"/>
</dbReference>
<accession>A0ABS0L427</accession>
<dbReference type="PANTHER" id="PTHR43179">
    <property type="entry name" value="RHAMNOSYLTRANSFERASE WBBL"/>
    <property type="match status" value="1"/>
</dbReference>
<dbReference type="SUPFAM" id="SSF53448">
    <property type="entry name" value="Nucleotide-diphospho-sugar transferases"/>
    <property type="match status" value="1"/>
</dbReference>
<dbReference type="InterPro" id="IPR001173">
    <property type="entry name" value="Glyco_trans_2-like"/>
</dbReference>
<evidence type="ECO:0000313" key="5">
    <source>
        <dbReference type="EMBL" id="MBG8554839.1"/>
    </source>
</evidence>
<evidence type="ECO:0000256" key="1">
    <source>
        <dbReference type="ARBA" id="ARBA00006739"/>
    </source>
</evidence>
<protein>
    <submittedName>
        <fullName evidence="5">Glycosyltransferase</fullName>
    </submittedName>
</protein>
<dbReference type="InterPro" id="IPR029044">
    <property type="entry name" value="Nucleotide-diphossugar_trans"/>
</dbReference>
<keyword evidence="2" id="KW-0328">Glycosyltransferase</keyword>
<organism evidence="5 6">
    <name type="scientific">Hymenobacter guriensis</name>
    <dbReference type="NCBI Taxonomy" id="2793065"/>
    <lineage>
        <taxon>Bacteria</taxon>
        <taxon>Pseudomonadati</taxon>
        <taxon>Bacteroidota</taxon>
        <taxon>Cytophagia</taxon>
        <taxon>Cytophagales</taxon>
        <taxon>Hymenobacteraceae</taxon>
        <taxon>Hymenobacter</taxon>
    </lineage>
</organism>
<evidence type="ECO:0000313" key="6">
    <source>
        <dbReference type="Proteomes" id="UP000601099"/>
    </source>
</evidence>
<comment type="caution">
    <text evidence="5">The sequence shown here is derived from an EMBL/GenBank/DDBJ whole genome shotgun (WGS) entry which is preliminary data.</text>
</comment>
<reference evidence="5 6" key="1">
    <citation type="submission" date="2020-11" db="EMBL/GenBank/DDBJ databases">
        <title>Hymenobacter sp.</title>
        <authorList>
            <person name="Kim M.K."/>
        </authorList>
    </citation>
    <scope>NUCLEOTIDE SEQUENCE [LARGE SCALE GENOMIC DNA]</scope>
    <source>
        <strain evidence="5 6">BT594</strain>
    </source>
</reference>
<dbReference type="Pfam" id="PF00535">
    <property type="entry name" value="Glycos_transf_2"/>
    <property type="match status" value="1"/>
</dbReference>
<keyword evidence="3" id="KW-0808">Transferase</keyword>
<dbReference type="PANTHER" id="PTHR43179:SF12">
    <property type="entry name" value="GALACTOFURANOSYLTRANSFERASE GLFT2"/>
    <property type="match status" value="1"/>
</dbReference>
<evidence type="ECO:0000259" key="4">
    <source>
        <dbReference type="Pfam" id="PF00535"/>
    </source>
</evidence>
<name>A0ABS0L427_9BACT</name>
<comment type="similarity">
    <text evidence="1">Belongs to the glycosyltransferase 2 family.</text>
</comment>
<dbReference type="Gene3D" id="3.90.550.10">
    <property type="entry name" value="Spore Coat Polysaccharide Biosynthesis Protein SpsA, Chain A"/>
    <property type="match status" value="1"/>
</dbReference>
<sequence>MPGLSVLLPIYNRDVTRLVAALVRQAPDWPGPVEILCYDDGSGEATRQTNRVVQTWPGVLYHELPHNVGRSAIRNRLAAAARHAWLLLLDNDSLLPDAQFLARYVAARATAPVLVGGTTYEPAEPSDPALRLRWLYGLQREARSASVRQRNAYSQLTINNILIRADLFRSIGLDEHLTRYGHEDTKLGWALRARQVPVLHLNNPVLHDGLEPAPEFLRKSRQAVLNLAQLFRSEGLGTDTKLLRSALRLRRLGLDQAYCQGFALVQRRVRRQVLLARPGSLRQFDALKLYWLLLALGRPETHRPQTKTANPVEAGG</sequence>
<proteinExistence type="inferred from homology"/>
<evidence type="ECO:0000256" key="3">
    <source>
        <dbReference type="ARBA" id="ARBA00022679"/>
    </source>
</evidence>
<dbReference type="Proteomes" id="UP000601099">
    <property type="component" value="Unassembled WGS sequence"/>
</dbReference>
<evidence type="ECO:0000256" key="2">
    <source>
        <dbReference type="ARBA" id="ARBA00022676"/>
    </source>
</evidence>
<feature type="domain" description="Glycosyltransferase 2-like" evidence="4">
    <location>
        <begin position="5"/>
        <end position="121"/>
    </location>
</feature>
<dbReference type="EMBL" id="JADWYK010000009">
    <property type="protein sequence ID" value="MBG8554839.1"/>
    <property type="molecule type" value="Genomic_DNA"/>
</dbReference>
<keyword evidence="6" id="KW-1185">Reference proteome</keyword>